<dbReference type="OrthoDB" id="8956653at2759"/>
<accession>A0A8M1RL86</accession>
<keyword evidence="1" id="KW-1185">Reference proteome</keyword>
<dbReference type="AlphaFoldDB" id="A0A8M1RL86"/>
<proteinExistence type="predicted"/>
<dbReference type="Gene3D" id="1.20.1170.10">
    <property type="match status" value="1"/>
</dbReference>
<organism evidence="1 2">
    <name type="scientific">Danio rerio</name>
    <name type="common">Zebrafish</name>
    <name type="synonym">Brachydanio rerio</name>
    <dbReference type="NCBI Taxonomy" id="7955"/>
    <lineage>
        <taxon>Eukaryota</taxon>
        <taxon>Metazoa</taxon>
        <taxon>Chordata</taxon>
        <taxon>Craniata</taxon>
        <taxon>Vertebrata</taxon>
        <taxon>Euteleostomi</taxon>
        <taxon>Actinopterygii</taxon>
        <taxon>Neopterygii</taxon>
        <taxon>Teleostei</taxon>
        <taxon>Ostariophysi</taxon>
        <taxon>Cypriniformes</taxon>
        <taxon>Danionidae</taxon>
        <taxon>Danioninae</taxon>
        <taxon>Danio</taxon>
    </lineage>
</organism>
<sequence length="403" mass="46217">MANSKELSLNGNPMFFEDLILSAERTGLLYHLSYLSLGGFPKLEDLIREKILETQILFESSADILVKCGSTSNNLVTSLFPMMMHAVENNEPSVAVKHLEIARSWIQDIIKDVEDMVYRYEQHNLSVASCTSDVIQVQNDNENQLVEHSEQIKSLNNALEKLDEDMNITVQDVANLERQIEEKNAELERHLEHLSEKNHDLSIMSALVPAFGFLIKAMVDAATDPDEAAKTQSLNDDLSQLTAQKRDLQIKEWDIHVKQTELQLELSTAKIQLGVIPDPVHLKDVQKCLSQMQQNLVDLKNFWEKFSSLLDFLKKRTFLNEELIKELSDMVEEILMSIKVAREFWMKFGSMCLVVLDILKVLFKDGYKFLENNPSSMSPGYRQFQHNIILDQLNFINTRASLK</sequence>
<protein>
    <submittedName>
        <fullName evidence="2">Uncharacterized protein</fullName>
    </submittedName>
</protein>
<name>A0A8M1RL86_DANRE</name>
<dbReference type="GeneID" id="100330348"/>
<dbReference type="Proteomes" id="UP000000437">
    <property type="component" value="Chromosome 24"/>
</dbReference>
<dbReference type="KEGG" id="dre:100330348"/>
<reference evidence="2" key="1">
    <citation type="submission" date="2025-08" db="UniProtKB">
        <authorList>
            <consortium name="RefSeq"/>
        </authorList>
    </citation>
    <scope>IDENTIFICATION</scope>
    <source>
        <strain evidence="2">Tuebingen</strain>
        <tissue evidence="2">Fibroblasts and whole tissue</tissue>
    </source>
</reference>
<evidence type="ECO:0000313" key="1">
    <source>
        <dbReference type="Proteomes" id="UP000000437"/>
    </source>
</evidence>
<evidence type="ECO:0000313" key="2">
    <source>
        <dbReference type="RefSeq" id="XP_002666785.3"/>
    </source>
</evidence>
<gene>
    <name evidence="2" type="primary">LOC100330348</name>
</gene>
<dbReference type="RefSeq" id="XP_002666785.3">
    <property type="nucleotide sequence ID" value="XM_002666739.8"/>
</dbReference>